<evidence type="ECO:0000313" key="3">
    <source>
        <dbReference type="EMBL" id="CCC52584.1"/>
    </source>
</evidence>
<feature type="transmembrane region" description="Helical" evidence="2">
    <location>
        <begin position="149"/>
        <end position="167"/>
    </location>
</feature>
<feature type="transmembrane region" description="Helical" evidence="2">
    <location>
        <begin position="482"/>
        <end position="501"/>
    </location>
</feature>
<accession>G0U9V3</accession>
<gene>
    <name evidence="3" type="ORF">TVY486_1100690</name>
</gene>
<dbReference type="PANTHER" id="PTHR31102:SF1">
    <property type="entry name" value="CATION_H+ EXCHANGER DOMAIN-CONTAINING PROTEIN"/>
    <property type="match status" value="1"/>
</dbReference>
<feature type="transmembrane region" description="Helical" evidence="2">
    <location>
        <begin position="327"/>
        <end position="347"/>
    </location>
</feature>
<feature type="transmembrane region" description="Helical" evidence="2">
    <location>
        <begin position="179"/>
        <end position="202"/>
    </location>
</feature>
<dbReference type="AlphaFoldDB" id="G0U9V3"/>
<protein>
    <submittedName>
        <fullName evidence="3">Putative sodium/hydrogen antiporter</fullName>
    </submittedName>
</protein>
<feature type="transmembrane region" description="Helical" evidence="2">
    <location>
        <begin position="256"/>
        <end position="279"/>
    </location>
</feature>
<dbReference type="PANTHER" id="PTHR31102">
    <property type="match status" value="1"/>
</dbReference>
<proteinExistence type="predicted"/>
<feature type="transmembrane region" description="Helical" evidence="2">
    <location>
        <begin position="396"/>
        <end position="421"/>
    </location>
</feature>
<evidence type="ECO:0000256" key="1">
    <source>
        <dbReference type="SAM" id="MobiDB-lite"/>
    </source>
</evidence>
<dbReference type="InterPro" id="IPR051843">
    <property type="entry name" value="CPA1_transporter"/>
</dbReference>
<feature type="transmembrane region" description="Helical" evidence="2">
    <location>
        <begin position="117"/>
        <end position="142"/>
    </location>
</feature>
<reference evidence="3" key="1">
    <citation type="journal article" date="2012" name="Proc. Natl. Acad. Sci. U.S.A.">
        <title>Antigenic diversity is generated by distinct evolutionary mechanisms in African trypanosome species.</title>
        <authorList>
            <person name="Jackson A.P."/>
            <person name="Berry A."/>
            <person name="Aslett M."/>
            <person name="Allison H.C."/>
            <person name="Burton P."/>
            <person name="Vavrova-Anderson J."/>
            <person name="Brown R."/>
            <person name="Browne H."/>
            <person name="Corton N."/>
            <person name="Hauser H."/>
            <person name="Gamble J."/>
            <person name="Gilderthorp R."/>
            <person name="Marcello L."/>
            <person name="McQuillan J."/>
            <person name="Otto T.D."/>
            <person name="Quail M.A."/>
            <person name="Sanders M.J."/>
            <person name="van Tonder A."/>
            <person name="Ginger M.L."/>
            <person name="Field M.C."/>
            <person name="Barry J.D."/>
            <person name="Hertz-Fowler C."/>
            <person name="Berriman M."/>
        </authorList>
    </citation>
    <scope>NUCLEOTIDE SEQUENCE</scope>
    <source>
        <strain evidence="3">Y486</strain>
    </source>
</reference>
<feature type="transmembrane region" description="Helical" evidence="2">
    <location>
        <begin position="300"/>
        <end position="321"/>
    </location>
</feature>
<evidence type="ECO:0000256" key="2">
    <source>
        <dbReference type="SAM" id="Phobius"/>
    </source>
</evidence>
<sequence length="558" mass="60949">MGDSNKCCGVRFDLVRYGLHITVFFREYRIFICSFLLRLVCILLLWAFMYLLVWPEGCSPGGPLFDTTCTVMFTGIVGTVLSKLIRIPSLPCIVAAGVLYNSIPSPGYLTAGLTPRIYMVVGMFGLAVGMIRAGLSINLVMLRKNWHRYLAFSIIPMLSELILHAFVAKSMIGYPDLTWAMLHSSIVTSNAPSVIVPIIIELQRSGYISKDGPGMMILASVTLDTILAVWVIQLILAIRFNTMSLALAVGLGPLQVIGGILVGVPFGYLLFFVVFRILLLESERIALNVDGNMRMTERHFSNIRIMSFTVVLLLSLVVVALGSFFTVLGWSSITVVTMTAVFSHLCVKKGGVEHMEVRTDLMLAYRTFWDYISMPALFGFAGAACDVRDLFSPSSLSVNLSCISIGLLARFLLAVVVPWLLRMRFTFRELIFCGIAWIGKGPVQATFGSVPLALVQRQVNSTTTSAEKGTGDIGHAKSVQNCAVMTLLFACPLCSILAVLLGPKLLRREITVFDLPLVNETKKEEMGKDDAPAGGPTANSHGGGSTAQVARVCNRGFR</sequence>
<organism evidence="3">
    <name type="scientific">Trypanosoma vivax (strain Y486)</name>
    <dbReference type="NCBI Taxonomy" id="1055687"/>
    <lineage>
        <taxon>Eukaryota</taxon>
        <taxon>Discoba</taxon>
        <taxon>Euglenozoa</taxon>
        <taxon>Kinetoplastea</taxon>
        <taxon>Metakinetoplastina</taxon>
        <taxon>Trypanosomatida</taxon>
        <taxon>Trypanosomatidae</taxon>
        <taxon>Trypanosoma</taxon>
        <taxon>Duttonella</taxon>
    </lineage>
</organism>
<feature type="transmembrane region" description="Helical" evidence="2">
    <location>
        <begin position="214"/>
        <end position="236"/>
    </location>
</feature>
<feature type="transmembrane region" description="Helical" evidence="2">
    <location>
        <begin position="368"/>
        <end position="384"/>
    </location>
</feature>
<keyword evidence="2" id="KW-0812">Transmembrane</keyword>
<feature type="transmembrane region" description="Helical" evidence="2">
    <location>
        <begin position="92"/>
        <end position="111"/>
    </location>
</feature>
<dbReference type="VEuPathDB" id="TriTrypDB:TvY486_1100690"/>
<feature type="region of interest" description="Disordered" evidence="1">
    <location>
        <begin position="524"/>
        <end position="547"/>
    </location>
</feature>
<feature type="transmembrane region" description="Helical" evidence="2">
    <location>
        <begin position="64"/>
        <end position="85"/>
    </location>
</feature>
<dbReference type="GO" id="GO:0098662">
    <property type="term" value="P:inorganic cation transmembrane transport"/>
    <property type="evidence" value="ECO:0007669"/>
    <property type="project" value="TreeGrafter"/>
</dbReference>
<feature type="transmembrane region" description="Helical" evidence="2">
    <location>
        <begin position="30"/>
        <end position="52"/>
    </location>
</feature>
<keyword evidence="2" id="KW-1133">Transmembrane helix</keyword>
<dbReference type="EMBL" id="HE573027">
    <property type="protein sequence ID" value="CCC52584.1"/>
    <property type="molecule type" value="Genomic_DNA"/>
</dbReference>
<keyword evidence="2" id="KW-0472">Membrane</keyword>
<name>G0U9V3_TRYVY</name>